<evidence type="ECO:0000313" key="3">
    <source>
        <dbReference type="Proteomes" id="UP000192223"/>
    </source>
</evidence>
<accession>A0A7F5R644</accession>
<feature type="region of interest" description="Disordered" evidence="1">
    <location>
        <begin position="661"/>
        <end position="698"/>
    </location>
</feature>
<sequence>MPSDALAVAITSGLGVSLIAGIVSGICYIFTQGFSRRRKIKGHSPWHCNVCGAQFRSIEGVLDVGKVVACAKCGSKVCRFRCARKNIRLGWICRLCQQPENWLKNLFSSIINRSARDSSLQGDMENSRFEEIDEDLELLRKKEKEHVRDFIERIVEAMLGSNVDNVSVAKLYNDKSYDLMFSKYHADLSNALTELGSALHLSIANLPIVGQSPCSAHAIVKQIIQRVIQEAIDLPTLSKAHTHPAIPEDTTDRSYEDLLATAILNKVVQSYQDELPTSSRNSASSRLSTSSKQSNTNKEYFFGEENLSSKWKNNPLSNDTESTVSLEEWVQSSPGSLNRIDQIEIRQEIEEVSSSDDEEPQYIRTDSLLKVNGYSDEWHENWMMQKRRLNGTASPVPVPMLVPNPNTEAKVKIGDKEADETSDLSDVGSDFGDMESSQDIKSILIDSKTVIGGKNLLDKINLSVDSVSEDESTDVSDMREEKEDVIKRFVANGDKDEDLNVPKSVTPESGTEHYNYNGFTSLESNVEKDTEYTERYASLPRTVEKIPEVQKSNGAKQKTLSDQSKVLHSQQNGKVLEENNNEMNQCSFNGVQRKNGVEEDRSEMFKGSYAEREKNKWYQQAVELKNNPYSEENLQRRLSTQSTNSSSSLFGREYYIKQAARSAGASKPKKEKISNEHQFSSPERNSEENGEVYQNGFSLQSPNHNVDQLFENITETDCHSSESVRTSEVQSNEISSEVLYKSSFTKIVNETFLLQTQTINEPISIPVEAKNTEVLVKFENGNEKVSSARPTSLEISSDSDRSLERVYNVETGKVMVRVGDRIKELEEETKSPRGIKYTSKPFDSKEATVVDENQNISEEPKAFLMTEKDQTDNKHVPYKKPEKHKIRKQLYTHFLSHSPTSSGPKIADELHIEGDKNDSVTKAISYPVLDSKSPPPVSPHPLSNGDVKEFSLEYSTDNESYNSVISEKSPEKSHSLNLTKTHSSPETDTEISEIRSKKLVKNLLGEFSKVREYRERNDIPKRNSLIDDEVKVEEANVVQNKEENTEEQHHHHHHSVSGDVPMHEVSDINENTEKKIESNENGIEATCQRNGHVDELEQRSAEVIETQENDSLSTEEVTVPSVQYLKKIFDKNTVHTKLLSKAESNKPVYSLTARSIPIEVRQELKKSAATDLSTKAELIKEEASVSEIPDSSIGSLDEVEDVSFPKAISKIQFFESLKK</sequence>
<feature type="compositionally biased region" description="Polar residues" evidence="1">
    <location>
        <begin position="550"/>
        <end position="570"/>
    </location>
</feature>
<gene>
    <name evidence="4" type="primary">LOC108740591</name>
</gene>
<name>A0A7F5R644_AGRPL</name>
<dbReference type="KEGG" id="apln:108740591"/>
<evidence type="ECO:0000256" key="1">
    <source>
        <dbReference type="SAM" id="MobiDB-lite"/>
    </source>
</evidence>
<keyword evidence="2" id="KW-1133">Transmembrane helix</keyword>
<feature type="compositionally biased region" description="Low complexity" evidence="1">
    <location>
        <begin position="278"/>
        <end position="294"/>
    </location>
</feature>
<protein>
    <submittedName>
        <fullName evidence="4">Uncharacterized protein LOC108740591 isoform X1</fullName>
    </submittedName>
</protein>
<proteinExistence type="predicted"/>
<dbReference type="Proteomes" id="UP000192223">
    <property type="component" value="Unplaced"/>
</dbReference>
<feature type="compositionally biased region" description="Polar residues" evidence="1">
    <location>
        <begin position="975"/>
        <end position="986"/>
    </location>
</feature>
<feature type="region of interest" description="Disordered" evidence="1">
    <location>
        <begin position="1041"/>
        <end position="1062"/>
    </location>
</feature>
<feature type="region of interest" description="Disordered" evidence="1">
    <location>
        <begin position="275"/>
        <end position="298"/>
    </location>
</feature>
<feature type="region of interest" description="Disordered" evidence="1">
    <location>
        <begin position="544"/>
        <end position="570"/>
    </location>
</feature>
<feature type="transmembrane region" description="Helical" evidence="2">
    <location>
        <begin position="6"/>
        <end position="31"/>
    </location>
</feature>
<dbReference type="OrthoDB" id="10072397at2759"/>
<feature type="region of interest" description="Disordered" evidence="1">
    <location>
        <begin position="962"/>
        <end position="991"/>
    </location>
</feature>
<dbReference type="RefSeq" id="XP_025831440.1">
    <property type="nucleotide sequence ID" value="XM_025975655.1"/>
</dbReference>
<dbReference type="GeneID" id="108740591"/>
<keyword evidence="3" id="KW-1185">Reference proteome</keyword>
<evidence type="ECO:0000256" key="2">
    <source>
        <dbReference type="SAM" id="Phobius"/>
    </source>
</evidence>
<organism evidence="3 4">
    <name type="scientific">Agrilus planipennis</name>
    <name type="common">Emerald ash borer</name>
    <name type="synonym">Agrilus marcopoli</name>
    <dbReference type="NCBI Taxonomy" id="224129"/>
    <lineage>
        <taxon>Eukaryota</taxon>
        <taxon>Metazoa</taxon>
        <taxon>Ecdysozoa</taxon>
        <taxon>Arthropoda</taxon>
        <taxon>Hexapoda</taxon>
        <taxon>Insecta</taxon>
        <taxon>Pterygota</taxon>
        <taxon>Neoptera</taxon>
        <taxon>Endopterygota</taxon>
        <taxon>Coleoptera</taxon>
        <taxon>Polyphaga</taxon>
        <taxon>Elateriformia</taxon>
        <taxon>Buprestoidea</taxon>
        <taxon>Buprestidae</taxon>
        <taxon>Agrilinae</taxon>
        <taxon>Agrilus</taxon>
    </lineage>
</organism>
<dbReference type="AlphaFoldDB" id="A0A7F5R644"/>
<keyword evidence="2" id="KW-0812">Transmembrane</keyword>
<dbReference type="InParanoid" id="A0A7F5R644"/>
<evidence type="ECO:0000313" key="4">
    <source>
        <dbReference type="RefSeq" id="XP_025831440.1"/>
    </source>
</evidence>
<reference evidence="4" key="1">
    <citation type="submission" date="2025-08" db="UniProtKB">
        <authorList>
            <consortium name="RefSeq"/>
        </authorList>
    </citation>
    <scope>IDENTIFICATION</scope>
    <source>
        <tissue evidence="4">Entire body</tissue>
    </source>
</reference>
<keyword evidence="2" id="KW-0472">Membrane</keyword>